<dbReference type="Proteomes" id="UP000480151">
    <property type="component" value="Unassembled WGS sequence"/>
</dbReference>
<sequence length="1111" mass="123369">MRIQRLEVGGFGRLHGKELELAEGLTILYGPNEAGKSTLLQFIRAMLFGIPGRSYPSERLEPLYGGRHGGTLTARDAKGNGWSIRRYAAGPEGGRGDRLKITVSGIDGTLEELGQDELEKVLLGGISRTMFRQLFAVSLDELQELGTLQSEELGSYLFHAGIGGGGEILRAERRLQQEAEKLYKPRGKTQEAAKVLQSIERLEREIAESRSYLPRYNKNTGAMQSAESELDALERRRREESDRLACLRKALDIRELWLKREAARQELSELPELLSFPEDAPERWRELQTRTANARQAEARAGRIASELKEELMRTVPDRLLEAQGPRLERLLRAQGGYESRKAELRRLEEERQALREHLRRIVRGIHPGWTATELAEFAGAAADREAARRFAASFAAYDRQMESLAAGRQALRVQLAAAQAALQQAERSLAREQQEAAASFAALRPISSRETAQLWDELQHAAERWREAQLQPPQPRAAAAAGGRAPARPLLALAAALTALLPAALWLTGAPPASAWLAFGVLAAADLALLAGGRGARRPRGAPPLTGGAEAAAEMLRLRELLLAEQQAPASPDAGGLEAGMKELRRLMDAWTVWRQRAERLTGERDLRRTEAEALAGQERALVREMEAAEGDFRAASARFEEWLRRRKLPEDLSPEGLPDIFALAEQGNELLRREDGLQLRVSELKREIEAFEEECRVLMAEAGEAAEETASAAEESGPKMGAASSSVSFSISTSPEVTQPGDPPALPIDSPQPERTLPEEPLAGVTPAGATPSASVRLPLSISPVRWLEDRAAAWEALKTALLHRKDLTSRLRGAEEEREEMRRELESLAQMGDHLLREGFAKDGEDLLRRAAAVSRRRELERSLREWELAMFGGRDGEERQELLDLLEHRDAYALEEEKGRLEASLSELEERRSELLQLRGSLLQERESLSKSCREDTALQRLEEQKAALRSLAEQYAVSALAAELIGRTRRIYEREKQPQVLTLASSYFERLTGGEYRRVVMTLGKKELKAEHREAGLLDSGLLSRGTAEQLYLSLRLALAGTMDRQDPLPLLFDDLFVNFDEKRLHAALSLLGELSGSRQVVMLTCHRHVAEAAARLVPQASVISV</sequence>
<feature type="compositionally biased region" description="Low complexity" evidence="2">
    <location>
        <begin position="708"/>
        <end position="717"/>
    </location>
</feature>
<dbReference type="InterPro" id="IPR038734">
    <property type="entry name" value="YhaN_AAA"/>
</dbReference>
<dbReference type="SUPFAM" id="SSF52540">
    <property type="entry name" value="P-loop containing nucleoside triphosphate hydrolases"/>
    <property type="match status" value="1"/>
</dbReference>
<feature type="coiled-coil region" evidence="1">
    <location>
        <begin position="199"/>
        <end position="250"/>
    </location>
</feature>
<dbReference type="PANTHER" id="PTHR41259:SF1">
    <property type="entry name" value="DOUBLE-STRAND BREAK REPAIR RAD50 ATPASE, PUTATIVE-RELATED"/>
    <property type="match status" value="1"/>
</dbReference>
<comment type="caution">
    <text evidence="4">The sequence shown here is derived from an EMBL/GenBank/DDBJ whole genome shotgun (WGS) entry which is preliminary data.</text>
</comment>
<evidence type="ECO:0000313" key="5">
    <source>
        <dbReference type="Proteomes" id="UP000480151"/>
    </source>
</evidence>
<evidence type="ECO:0000259" key="3">
    <source>
        <dbReference type="Pfam" id="PF13514"/>
    </source>
</evidence>
<reference evidence="4 5" key="1">
    <citation type="submission" date="2020-02" db="EMBL/GenBank/DDBJ databases">
        <authorList>
            <person name="Gao J."/>
            <person name="Sun J."/>
        </authorList>
    </citation>
    <scope>NUCLEOTIDE SEQUENCE [LARGE SCALE GENOMIC DNA]</scope>
    <source>
        <strain evidence="4 5">7124</strain>
    </source>
</reference>
<dbReference type="Gene3D" id="3.40.50.300">
    <property type="entry name" value="P-loop containing nucleotide triphosphate hydrolases"/>
    <property type="match status" value="2"/>
</dbReference>
<feature type="compositionally biased region" description="Low complexity" evidence="2">
    <location>
        <begin position="726"/>
        <end position="736"/>
    </location>
</feature>
<dbReference type="InterPro" id="IPR027417">
    <property type="entry name" value="P-loop_NTPase"/>
</dbReference>
<dbReference type="RefSeq" id="WP_165101422.1">
    <property type="nucleotide sequence ID" value="NZ_JAAKGU010000010.1"/>
</dbReference>
<protein>
    <submittedName>
        <fullName evidence="4">AAA family ATPase</fullName>
    </submittedName>
</protein>
<evidence type="ECO:0000256" key="2">
    <source>
        <dbReference type="SAM" id="MobiDB-lite"/>
    </source>
</evidence>
<feature type="coiled-coil region" evidence="1">
    <location>
        <begin position="338"/>
        <end position="365"/>
    </location>
</feature>
<feature type="region of interest" description="Disordered" evidence="2">
    <location>
        <begin position="708"/>
        <end position="777"/>
    </location>
</feature>
<feature type="coiled-coil region" evidence="1">
    <location>
        <begin position="800"/>
        <end position="841"/>
    </location>
</feature>
<organism evidence="4 5">
    <name type="scientific">Paenibacillus apii</name>
    <dbReference type="NCBI Taxonomy" id="1850370"/>
    <lineage>
        <taxon>Bacteria</taxon>
        <taxon>Bacillati</taxon>
        <taxon>Bacillota</taxon>
        <taxon>Bacilli</taxon>
        <taxon>Bacillales</taxon>
        <taxon>Paenibacillaceae</taxon>
        <taxon>Paenibacillus</taxon>
    </lineage>
</organism>
<feature type="coiled-coil region" evidence="1">
    <location>
        <begin position="409"/>
        <end position="436"/>
    </location>
</feature>
<dbReference type="EMBL" id="JAAKGU010000010">
    <property type="protein sequence ID" value="NGM84490.1"/>
    <property type="molecule type" value="Genomic_DNA"/>
</dbReference>
<proteinExistence type="predicted"/>
<feature type="coiled-coil region" evidence="1">
    <location>
        <begin position="895"/>
        <end position="963"/>
    </location>
</feature>
<dbReference type="PANTHER" id="PTHR41259">
    <property type="entry name" value="DOUBLE-STRAND BREAK REPAIR RAD50 ATPASE, PUTATIVE-RELATED"/>
    <property type="match status" value="1"/>
</dbReference>
<evidence type="ECO:0000313" key="4">
    <source>
        <dbReference type="EMBL" id="NGM84490.1"/>
    </source>
</evidence>
<keyword evidence="5" id="KW-1185">Reference proteome</keyword>
<dbReference type="AlphaFoldDB" id="A0A6M1PMJ0"/>
<keyword evidence="1" id="KW-0175">Coiled coil</keyword>
<accession>A0A6M1PMJ0</accession>
<dbReference type="Pfam" id="PF13514">
    <property type="entry name" value="AAA_27"/>
    <property type="match status" value="1"/>
</dbReference>
<evidence type="ECO:0000256" key="1">
    <source>
        <dbReference type="SAM" id="Coils"/>
    </source>
</evidence>
<name>A0A6M1PMJ0_9BACL</name>
<feature type="domain" description="YhaN AAA" evidence="3">
    <location>
        <begin position="1"/>
        <end position="208"/>
    </location>
</feature>
<gene>
    <name evidence="4" type="ORF">G5B47_18945</name>
</gene>